<evidence type="ECO:0000256" key="2">
    <source>
        <dbReference type="ARBA" id="ARBA00022729"/>
    </source>
</evidence>
<dbReference type="InterPro" id="IPR029058">
    <property type="entry name" value="AB_hydrolase_fold"/>
</dbReference>
<organism evidence="8 9">
    <name type="scientific">Streptomyces nymphaeiformis</name>
    <dbReference type="NCBI Taxonomy" id="2663842"/>
    <lineage>
        <taxon>Bacteria</taxon>
        <taxon>Bacillati</taxon>
        <taxon>Actinomycetota</taxon>
        <taxon>Actinomycetes</taxon>
        <taxon>Kitasatosporales</taxon>
        <taxon>Streptomycetaceae</taxon>
        <taxon>Streptomyces</taxon>
    </lineage>
</organism>
<dbReference type="GO" id="GO:0008374">
    <property type="term" value="F:O-acyltransferase activity"/>
    <property type="evidence" value="ECO:0007669"/>
    <property type="project" value="InterPro"/>
</dbReference>
<keyword evidence="3" id="KW-0472">Membrane</keyword>
<feature type="chain" id="PRO_5031340023" evidence="7">
    <location>
        <begin position="32"/>
        <end position="601"/>
    </location>
</feature>
<dbReference type="Pfam" id="PF14041">
    <property type="entry name" value="Lipoprotein_21"/>
    <property type="match status" value="1"/>
</dbReference>
<dbReference type="AlphaFoldDB" id="A0A7W7U5A8"/>
<name>A0A7W7U5A8_9ACTN</name>
<evidence type="ECO:0000256" key="7">
    <source>
        <dbReference type="SAM" id="SignalP"/>
    </source>
</evidence>
<dbReference type="SUPFAM" id="SSF53474">
    <property type="entry name" value="alpha/beta-Hydrolases"/>
    <property type="match status" value="1"/>
</dbReference>
<feature type="compositionally biased region" description="Basic and acidic residues" evidence="6">
    <location>
        <begin position="83"/>
        <end position="92"/>
    </location>
</feature>
<keyword evidence="9" id="KW-1185">Reference proteome</keyword>
<sequence>MTGHAIQARIVALCVTLLTLLGLGTALPATAAAAPGPCSAGGKVVQVAPRGPVANSTPVLFVHGIAAGADTWNGPEEGYTADKAQKAGEASKPKQQAKGYFPVRVAKLDRVTAWTYDYSAAQPEWVTDNRIGPALADAINCLARTTGHKVVVVGHSMGGLATKYAASRSDGQSHGKTWQNIAEVITIATPTLGSKSIMLLQALPDFAGLINKPTGLALEAVYSFCAGYGLTHDDNICEVFSALKAPQGRALRYRSHEISKLPPWPGELPVRAIAGDIRYVLPKEPFDVGPPPEADLGDLAVTLDSATAYANKTGKPQVLTCRSTSLGVLRGGCNHTNIKTHPVVMATVIEQIERIRGTQPVKPVDKNPCPTRAALKTAITRTLRAPSEVHLGDSRCYPGWSAVIWGDTPATDSVTMTVFTRAAGRLELATHLVPVMEDDYDPDWVRDCGRLRSMKPPARLLEFTGCPATAPQPPTVVDGAAARRLIERHGFSTTVTAEEITRMTGPLRAVQASCVGSANGNCVSVFFFYGNRYVGQATGSGQLRLASQNGTEATLTRPIFKDTDPTCCPSGGTETHRVRWGGSTVVASPTLPYFEPANEPL</sequence>
<keyword evidence="5" id="KW-0449">Lipoprotein</keyword>
<dbReference type="Gene3D" id="3.40.50.1820">
    <property type="entry name" value="alpha/beta hydrolase"/>
    <property type="match status" value="1"/>
</dbReference>
<evidence type="ECO:0000256" key="1">
    <source>
        <dbReference type="ARBA" id="ARBA00022475"/>
    </source>
</evidence>
<dbReference type="GO" id="GO:0006629">
    <property type="term" value="P:lipid metabolic process"/>
    <property type="evidence" value="ECO:0007669"/>
    <property type="project" value="InterPro"/>
</dbReference>
<gene>
    <name evidence="8" type="ORF">GGE06_004781</name>
</gene>
<dbReference type="EMBL" id="JACHJY010000007">
    <property type="protein sequence ID" value="MBB4983835.1"/>
    <property type="molecule type" value="Genomic_DNA"/>
</dbReference>
<keyword evidence="1" id="KW-1003">Cell membrane</keyword>
<accession>A0A7W7U5A8</accession>
<feature type="signal peptide" evidence="7">
    <location>
        <begin position="1"/>
        <end position="31"/>
    </location>
</feature>
<dbReference type="Pfam" id="PF02450">
    <property type="entry name" value="LCAT"/>
    <property type="match status" value="1"/>
</dbReference>
<evidence type="ECO:0000313" key="8">
    <source>
        <dbReference type="EMBL" id="MBB4983835.1"/>
    </source>
</evidence>
<evidence type="ECO:0000256" key="5">
    <source>
        <dbReference type="ARBA" id="ARBA00023288"/>
    </source>
</evidence>
<proteinExistence type="predicted"/>
<protein>
    <submittedName>
        <fullName evidence="8">Pimeloyl-ACP methyl ester carboxylesterase</fullName>
    </submittedName>
</protein>
<dbReference type="Proteomes" id="UP000582643">
    <property type="component" value="Unassembled WGS sequence"/>
</dbReference>
<evidence type="ECO:0000256" key="4">
    <source>
        <dbReference type="ARBA" id="ARBA00023139"/>
    </source>
</evidence>
<reference evidence="8 9" key="1">
    <citation type="submission" date="2020-08" db="EMBL/GenBank/DDBJ databases">
        <title>Genomic Encyclopedia of Type Strains, Phase III (KMG-III): the genomes of soil and plant-associated and newly described type strains.</title>
        <authorList>
            <person name="Whitman W."/>
        </authorList>
    </citation>
    <scope>NUCLEOTIDE SEQUENCE [LARGE SCALE GENOMIC DNA]</scope>
    <source>
        <strain evidence="8 9">SFB5A</strain>
    </source>
</reference>
<keyword evidence="4" id="KW-0564">Palmitate</keyword>
<comment type="caution">
    <text evidence="8">The sequence shown here is derived from an EMBL/GenBank/DDBJ whole genome shotgun (WGS) entry which is preliminary data.</text>
</comment>
<feature type="region of interest" description="Disordered" evidence="6">
    <location>
        <begin position="76"/>
        <end position="95"/>
    </location>
</feature>
<evidence type="ECO:0000256" key="6">
    <source>
        <dbReference type="SAM" id="MobiDB-lite"/>
    </source>
</evidence>
<dbReference type="InterPro" id="IPR025971">
    <property type="entry name" value="LppP/LprE"/>
</dbReference>
<dbReference type="RefSeq" id="WP_184931643.1">
    <property type="nucleotide sequence ID" value="NZ_JACHJY010000007.1"/>
</dbReference>
<evidence type="ECO:0000313" key="9">
    <source>
        <dbReference type="Proteomes" id="UP000582643"/>
    </source>
</evidence>
<evidence type="ECO:0000256" key="3">
    <source>
        <dbReference type="ARBA" id="ARBA00023136"/>
    </source>
</evidence>
<keyword evidence="2 7" id="KW-0732">Signal</keyword>
<dbReference type="InterPro" id="IPR003386">
    <property type="entry name" value="LACT/PDAT_acylTrfase"/>
</dbReference>